<dbReference type="InterPro" id="IPR035550">
    <property type="entry name" value="Bem1/Scd2_PX"/>
</dbReference>
<dbReference type="OrthoDB" id="548867at2759"/>
<keyword evidence="7" id="KW-1185">Reference proteome</keyword>
<dbReference type="SUPFAM" id="SSF50044">
    <property type="entry name" value="SH3-domain"/>
    <property type="match status" value="1"/>
</dbReference>
<evidence type="ECO:0000256" key="2">
    <source>
        <dbReference type="ARBA" id="ARBA00022737"/>
    </source>
</evidence>
<dbReference type="InterPro" id="IPR001452">
    <property type="entry name" value="SH3_domain"/>
</dbReference>
<dbReference type="EMBL" id="CAKXYY010000001">
    <property type="protein sequence ID" value="CAH2350120.1"/>
    <property type="molecule type" value="Genomic_DNA"/>
</dbReference>
<protein>
    <recommendedName>
        <fullName evidence="8">SH3 domain-containing protein</fullName>
    </recommendedName>
</protein>
<dbReference type="GO" id="GO:0043332">
    <property type="term" value="C:mating projection tip"/>
    <property type="evidence" value="ECO:0007669"/>
    <property type="project" value="TreeGrafter"/>
</dbReference>
<reference evidence="6" key="1">
    <citation type="submission" date="2022-03" db="EMBL/GenBank/DDBJ databases">
        <authorList>
            <person name="Legras J.-L."/>
            <person name="Devillers H."/>
            <person name="Grondin C."/>
        </authorList>
    </citation>
    <scope>NUCLEOTIDE SEQUENCE</scope>
    <source>
        <strain evidence="6">CLIB 1423</strain>
    </source>
</reference>
<dbReference type="CDD" id="cd06890">
    <property type="entry name" value="PX_Bem1p"/>
    <property type="match status" value="1"/>
</dbReference>
<gene>
    <name evidence="6" type="ORF">CLIB1423_01S02938</name>
</gene>
<dbReference type="GO" id="GO:0005737">
    <property type="term" value="C:cytoplasm"/>
    <property type="evidence" value="ECO:0007669"/>
    <property type="project" value="TreeGrafter"/>
</dbReference>
<dbReference type="Pfam" id="PF00018">
    <property type="entry name" value="SH3_1"/>
    <property type="match status" value="1"/>
</dbReference>
<dbReference type="InterPro" id="IPR051228">
    <property type="entry name" value="NADPH_Oxidase/PX-Domain"/>
</dbReference>
<dbReference type="InterPro" id="IPR036028">
    <property type="entry name" value="SH3-like_dom_sf"/>
</dbReference>
<dbReference type="GO" id="GO:0000747">
    <property type="term" value="P:conjugation with cellular fusion"/>
    <property type="evidence" value="ECO:0007669"/>
    <property type="project" value="TreeGrafter"/>
</dbReference>
<dbReference type="PANTHER" id="PTHR15706:SF2">
    <property type="entry name" value="SH3 AND PX DOMAIN-CONTAINING PROTEIN 2A"/>
    <property type="match status" value="1"/>
</dbReference>
<accession>A0A9P0QK52</accession>
<sequence length="245" mass="27727">MKISAPCVIQDTACKLDVNVILVAKFQFVAENSHEISVNKGDILKLLDRPGNGWLLVKFIDKLVKPGLVPATYVEIVLNDSVSPVTPIWLQDSSQHNSKPSLISANISHCLLHDERYWYRLDLIYSNGSGKFLCKYYSDFYDLHSHLQASVIQSNTVLPKLPQPIQFITSKDMSYNLSQRCKDLNAYVNELVKNTTIAQSKVLLEWLDLANPRNTGFAVKDLKKFNLSNYEISQNVQPNSIEVKV</sequence>
<keyword evidence="1 3" id="KW-0728">SH3 domain</keyword>
<evidence type="ECO:0000259" key="4">
    <source>
        <dbReference type="PROSITE" id="PS50002"/>
    </source>
</evidence>
<dbReference type="PROSITE" id="PS50195">
    <property type="entry name" value="PX"/>
    <property type="match status" value="1"/>
</dbReference>
<dbReference type="SMART" id="SM00326">
    <property type="entry name" value="SH3"/>
    <property type="match status" value="1"/>
</dbReference>
<comment type="caution">
    <text evidence="6">The sequence shown here is derived from an EMBL/GenBank/DDBJ whole genome shotgun (WGS) entry which is preliminary data.</text>
</comment>
<proteinExistence type="predicted"/>
<dbReference type="PROSITE" id="PS50002">
    <property type="entry name" value="SH3"/>
    <property type="match status" value="1"/>
</dbReference>
<evidence type="ECO:0000259" key="5">
    <source>
        <dbReference type="PROSITE" id="PS50195"/>
    </source>
</evidence>
<dbReference type="Gene3D" id="3.30.1520.10">
    <property type="entry name" value="Phox-like domain"/>
    <property type="match status" value="1"/>
</dbReference>
<dbReference type="GO" id="GO:0030674">
    <property type="term" value="F:protein-macromolecule adaptor activity"/>
    <property type="evidence" value="ECO:0007669"/>
    <property type="project" value="TreeGrafter"/>
</dbReference>
<dbReference type="Pfam" id="PF00787">
    <property type="entry name" value="PX"/>
    <property type="match status" value="1"/>
</dbReference>
<dbReference type="SUPFAM" id="SSF64268">
    <property type="entry name" value="PX domain"/>
    <property type="match status" value="1"/>
</dbReference>
<dbReference type="Proteomes" id="UP000837801">
    <property type="component" value="Unassembled WGS sequence"/>
</dbReference>
<dbReference type="PANTHER" id="PTHR15706">
    <property type="entry name" value="SH3 MULTIPLE DOMAIN"/>
    <property type="match status" value="1"/>
</dbReference>
<evidence type="ECO:0000256" key="3">
    <source>
        <dbReference type="PROSITE-ProRule" id="PRU00192"/>
    </source>
</evidence>
<dbReference type="Gene3D" id="2.30.30.40">
    <property type="entry name" value="SH3 Domains"/>
    <property type="match status" value="1"/>
</dbReference>
<feature type="domain" description="SH3" evidence="4">
    <location>
        <begin position="17"/>
        <end position="79"/>
    </location>
</feature>
<evidence type="ECO:0000313" key="7">
    <source>
        <dbReference type="Proteomes" id="UP000837801"/>
    </source>
</evidence>
<dbReference type="InterPro" id="IPR036871">
    <property type="entry name" value="PX_dom_sf"/>
</dbReference>
<evidence type="ECO:0000256" key="1">
    <source>
        <dbReference type="ARBA" id="ARBA00022443"/>
    </source>
</evidence>
<dbReference type="InterPro" id="IPR001683">
    <property type="entry name" value="PX_dom"/>
</dbReference>
<organism evidence="6 7">
    <name type="scientific">[Candida] railenensis</name>
    <dbReference type="NCBI Taxonomy" id="45579"/>
    <lineage>
        <taxon>Eukaryota</taxon>
        <taxon>Fungi</taxon>
        <taxon>Dikarya</taxon>
        <taxon>Ascomycota</taxon>
        <taxon>Saccharomycotina</taxon>
        <taxon>Pichiomycetes</taxon>
        <taxon>Debaryomycetaceae</taxon>
        <taxon>Kurtzmaniella</taxon>
    </lineage>
</organism>
<evidence type="ECO:0008006" key="8">
    <source>
        <dbReference type="Google" id="ProtNLM"/>
    </source>
</evidence>
<dbReference type="AlphaFoldDB" id="A0A9P0QK52"/>
<dbReference type="SMART" id="SM00312">
    <property type="entry name" value="PX"/>
    <property type="match status" value="1"/>
</dbReference>
<keyword evidence="2" id="KW-0677">Repeat</keyword>
<dbReference type="GO" id="GO:0035091">
    <property type="term" value="F:phosphatidylinositol binding"/>
    <property type="evidence" value="ECO:0007669"/>
    <property type="project" value="InterPro"/>
</dbReference>
<feature type="domain" description="PX" evidence="5">
    <location>
        <begin position="97"/>
        <end position="214"/>
    </location>
</feature>
<name>A0A9P0QK52_9ASCO</name>
<evidence type="ECO:0000313" key="6">
    <source>
        <dbReference type="EMBL" id="CAH2350120.1"/>
    </source>
</evidence>